<reference evidence="2 3" key="1">
    <citation type="journal article" date="2017" name="Mol. Biol. Evol.">
        <title>The 4-celled Tetrabaena socialis nuclear genome reveals the essential components for genetic control of cell number at the origin of multicellularity in the volvocine lineage.</title>
        <authorList>
            <person name="Featherston J."/>
            <person name="Arakaki Y."/>
            <person name="Hanschen E.R."/>
            <person name="Ferris P.J."/>
            <person name="Michod R.E."/>
            <person name="Olson B.J.S.C."/>
            <person name="Nozaki H."/>
            <person name="Durand P.M."/>
        </authorList>
    </citation>
    <scope>NUCLEOTIDE SEQUENCE [LARGE SCALE GENOMIC DNA]</scope>
    <source>
        <strain evidence="2 3">NIES-571</strain>
    </source>
</reference>
<dbReference type="AlphaFoldDB" id="A0A2J7ZQJ2"/>
<accession>A0A2J7ZQJ2</accession>
<keyword evidence="3" id="KW-1185">Reference proteome</keyword>
<feature type="region of interest" description="Disordered" evidence="1">
    <location>
        <begin position="145"/>
        <end position="170"/>
    </location>
</feature>
<evidence type="ECO:0000313" key="2">
    <source>
        <dbReference type="EMBL" id="PNH02538.1"/>
    </source>
</evidence>
<comment type="caution">
    <text evidence="2">The sequence shown here is derived from an EMBL/GenBank/DDBJ whole genome shotgun (WGS) entry which is preliminary data.</text>
</comment>
<dbReference type="EMBL" id="PGGS01000638">
    <property type="protein sequence ID" value="PNH02538.1"/>
    <property type="molecule type" value="Genomic_DNA"/>
</dbReference>
<proteinExistence type="predicted"/>
<dbReference type="Proteomes" id="UP000236333">
    <property type="component" value="Unassembled WGS sequence"/>
</dbReference>
<evidence type="ECO:0000313" key="3">
    <source>
        <dbReference type="Proteomes" id="UP000236333"/>
    </source>
</evidence>
<name>A0A2J7ZQJ2_9CHLO</name>
<protein>
    <submittedName>
        <fullName evidence="2">Uncharacterized protein</fullName>
    </submittedName>
</protein>
<organism evidence="2 3">
    <name type="scientific">Tetrabaena socialis</name>
    <dbReference type="NCBI Taxonomy" id="47790"/>
    <lineage>
        <taxon>Eukaryota</taxon>
        <taxon>Viridiplantae</taxon>
        <taxon>Chlorophyta</taxon>
        <taxon>core chlorophytes</taxon>
        <taxon>Chlorophyceae</taxon>
        <taxon>CS clade</taxon>
        <taxon>Chlamydomonadales</taxon>
        <taxon>Tetrabaenaceae</taxon>
        <taxon>Tetrabaena</taxon>
    </lineage>
</organism>
<feature type="region of interest" description="Disordered" evidence="1">
    <location>
        <begin position="36"/>
        <end position="99"/>
    </location>
</feature>
<gene>
    <name evidence="2" type="ORF">TSOC_011477</name>
</gene>
<sequence>MPAAPGRPISRFAWAYDDPTFSDVVLVLSASSGEGFAAQGGANQPASQEKQLGSGPRQHRSSPELLAAQDGERGDGGVRGMPAAAAQQTRSGSGAMAAHGTKVSRAAAATTVVWSRRVHAHSIILASCSEMMRCWLSRWSGQAGEEEERGRGHSEDGGGEGGTQQVRHRRLHRAHTAVWYRFAVPTAASSS</sequence>
<feature type="compositionally biased region" description="Polar residues" evidence="1">
    <location>
        <begin position="41"/>
        <end position="51"/>
    </location>
</feature>
<dbReference type="OrthoDB" id="531854at2759"/>
<evidence type="ECO:0000256" key="1">
    <source>
        <dbReference type="SAM" id="MobiDB-lite"/>
    </source>
</evidence>